<protein>
    <submittedName>
        <fullName evidence="4">Leucine-rich repeat domain-containing protein</fullName>
    </submittedName>
</protein>
<accession>A0A941F614</accession>
<dbReference type="GO" id="GO:0005737">
    <property type="term" value="C:cytoplasm"/>
    <property type="evidence" value="ECO:0007669"/>
    <property type="project" value="TreeGrafter"/>
</dbReference>
<dbReference type="InterPro" id="IPR032675">
    <property type="entry name" value="LRR_dom_sf"/>
</dbReference>
<dbReference type="InterPro" id="IPR050216">
    <property type="entry name" value="LRR_domain-containing"/>
</dbReference>
<dbReference type="RefSeq" id="WP_212192167.1">
    <property type="nucleotide sequence ID" value="NZ_JAGTAR010000027.1"/>
</dbReference>
<gene>
    <name evidence="4" type="ORF">KDU71_16350</name>
</gene>
<dbReference type="EMBL" id="JAGTAR010000027">
    <property type="protein sequence ID" value="MBR8537142.1"/>
    <property type="molecule type" value="Genomic_DNA"/>
</dbReference>
<keyword evidence="1" id="KW-0433">Leucine-rich repeat</keyword>
<feature type="chain" id="PRO_5037324837" evidence="3">
    <location>
        <begin position="20"/>
        <end position="480"/>
    </location>
</feature>
<dbReference type="PANTHER" id="PTHR48051">
    <property type="match status" value="1"/>
</dbReference>
<comment type="caution">
    <text evidence="4">The sequence shown here is derived from an EMBL/GenBank/DDBJ whole genome shotgun (WGS) entry which is preliminary data.</text>
</comment>
<dbReference type="PANTHER" id="PTHR48051:SF1">
    <property type="entry name" value="RAS SUPPRESSOR PROTEIN 1"/>
    <property type="match status" value="1"/>
</dbReference>
<dbReference type="SUPFAM" id="SSF52058">
    <property type="entry name" value="L domain-like"/>
    <property type="match status" value="1"/>
</dbReference>
<reference evidence="4" key="1">
    <citation type="journal article" date="2018" name="Int. J. Syst. Evol. Microbiol.">
        <title>Carboxylicivirga sediminis sp. nov., isolated from coastal sediment.</title>
        <authorList>
            <person name="Wang F.Q."/>
            <person name="Ren L.H."/>
            <person name="Zou R.J."/>
            <person name="Sun Y.Z."/>
            <person name="Liu X.J."/>
            <person name="Jiang F."/>
            <person name="Liu L.J."/>
        </authorList>
    </citation>
    <scope>NUCLEOTIDE SEQUENCE</scope>
    <source>
        <strain evidence="4">JR1</strain>
    </source>
</reference>
<name>A0A941F614_9BACT</name>
<dbReference type="Proteomes" id="UP000679220">
    <property type="component" value="Unassembled WGS sequence"/>
</dbReference>
<feature type="signal peptide" evidence="3">
    <location>
        <begin position="1"/>
        <end position="19"/>
    </location>
</feature>
<keyword evidence="2" id="KW-0677">Repeat</keyword>
<dbReference type="Pfam" id="PF00560">
    <property type="entry name" value="LRR_1"/>
    <property type="match status" value="1"/>
</dbReference>
<dbReference type="InterPro" id="IPR001611">
    <property type="entry name" value="Leu-rich_rpt"/>
</dbReference>
<evidence type="ECO:0000256" key="3">
    <source>
        <dbReference type="SAM" id="SignalP"/>
    </source>
</evidence>
<keyword evidence="3" id="KW-0732">Signal</keyword>
<dbReference type="InterPro" id="IPR003591">
    <property type="entry name" value="Leu-rich_rpt_typical-subtyp"/>
</dbReference>
<evidence type="ECO:0000313" key="4">
    <source>
        <dbReference type="EMBL" id="MBR8537142.1"/>
    </source>
</evidence>
<sequence>MKKIALGMMLGLFCLSATAQRIDEFKAETSYLTYPRIPVKDIDWNQIKAEVAHSDISLGDKTVHKGANLCKAKGASIKDAKVIENYYYEVKHQTPSGILRITDNTGMVLLSKKTSEAGNSSTMFGKDDCYFLEAILVDVWKKQADTYKEIVAEDEFANVQAKAQDFVDKAVMFRYVDEEVEVFYPKTSKEHNYDALQAVAQEAAEAYRLINADYQHAEAKAKLETAIAAWEKELEQTNLNDRKSRINKKVAATLRANMALAYAYLQQYNDAIVQVNKALNMYSGMSSNRTMKWEVLRDRCNEQNGYYLLNKDTEVDLSARQVEVTNRGMAAYEEFKNDYSAYASKQQMNEYAAAKDAHDKAVESGELNPYESMVTHTSTQGYMLMYMSFNKLGEFPVEVCDLTQLNQIYFKNQDIESIPVEIGQLVNLKRLDLSKNRIQLIPDEIGACKELKTIILKGNPLPQSELDKLAKLLPDCKVKM</sequence>
<reference evidence="4" key="2">
    <citation type="submission" date="2021-04" db="EMBL/GenBank/DDBJ databases">
        <authorList>
            <person name="Zhang T."/>
            <person name="Zhang Y."/>
            <person name="Lu D."/>
            <person name="Zuo D."/>
            <person name="Du Z."/>
        </authorList>
    </citation>
    <scope>NUCLEOTIDE SEQUENCE</scope>
    <source>
        <strain evidence="4">JR1</strain>
    </source>
</reference>
<dbReference type="PROSITE" id="PS51450">
    <property type="entry name" value="LRR"/>
    <property type="match status" value="1"/>
</dbReference>
<dbReference type="SMART" id="SM00369">
    <property type="entry name" value="LRR_TYP"/>
    <property type="match status" value="1"/>
</dbReference>
<keyword evidence="5" id="KW-1185">Reference proteome</keyword>
<evidence type="ECO:0000313" key="5">
    <source>
        <dbReference type="Proteomes" id="UP000679220"/>
    </source>
</evidence>
<evidence type="ECO:0000256" key="2">
    <source>
        <dbReference type="ARBA" id="ARBA00022737"/>
    </source>
</evidence>
<dbReference type="AlphaFoldDB" id="A0A941F614"/>
<dbReference type="Gene3D" id="3.80.10.10">
    <property type="entry name" value="Ribonuclease Inhibitor"/>
    <property type="match status" value="1"/>
</dbReference>
<organism evidence="4 5">
    <name type="scientific">Carboxylicivirga sediminis</name>
    <dbReference type="NCBI Taxonomy" id="2006564"/>
    <lineage>
        <taxon>Bacteria</taxon>
        <taxon>Pseudomonadati</taxon>
        <taxon>Bacteroidota</taxon>
        <taxon>Bacteroidia</taxon>
        <taxon>Marinilabiliales</taxon>
        <taxon>Marinilabiliaceae</taxon>
        <taxon>Carboxylicivirga</taxon>
    </lineage>
</organism>
<evidence type="ECO:0000256" key="1">
    <source>
        <dbReference type="ARBA" id="ARBA00022614"/>
    </source>
</evidence>
<proteinExistence type="predicted"/>